<keyword evidence="1" id="KW-0472">Membrane</keyword>
<evidence type="ECO:0000313" key="3">
    <source>
        <dbReference type="Proteomes" id="UP001459714"/>
    </source>
</evidence>
<keyword evidence="1" id="KW-0812">Transmembrane</keyword>
<name>A0ABU9JUF6_9BACI</name>
<protein>
    <submittedName>
        <fullName evidence="2">Three component ABC system middle component</fullName>
    </submittedName>
</protein>
<proteinExistence type="predicted"/>
<keyword evidence="1" id="KW-1133">Transmembrane helix</keyword>
<evidence type="ECO:0000256" key="1">
    <source>
        <dbReference type="SAM" id="Phobius"/>
    </source>
</evidence>
<organism evidence="2 3">
    <name type="scientific">Caldifermentibacillus hisashii</name>
    <dbReference type="NCBI Taxonomy" id="996558"/>
    <lineage>
        <taxon>Bacteria</taxon>
        <taxon>Bacillati</taxon>
        <taxon>Bacillota</taxon>
        <taxon>Bacilli</taxon>
        <taxon>Bacillales</taxon>
        <taxon>Bacillaceae</taxon>
        <taxon>Caldifermentibacillus</taxon>
    </lineage>
</organism>
<evidence type="ECO:0000313" key="2">
    <source>
        <dbReference type="EMBL" id="MEL3956470.1"/>
    </source>
</evidence>
<reference evidence="2 3" key="1">
    <citation type="submission" date="2024-03" db="EMBL/GenBank/DDBJ databases">
        <title>Bacilli Hybrid Assemblies.</title>
        <authorList>
            <person name="Kovac J."/>
        </authorList>
    </citation>
    <scope>NUCLEOTIDE SEQUENCE [LARGE SCALE GENOMIC DNA]</scope>
    <source>
        <strain evidence="2 3">FSL M8-0022</strain>
    </source>
</reference>
<sequence length="150" mass="17597">MKLSLFNNELISAVSIYSVLNYLESISISKALLIFPFVSHKETLDFLKNKRTKIRSLEEFIIKRPHFFSNFNERYYSFLTLSINSLILLSELTFIFIDDSKLFLNSNIKINISKNEFGDRAFDVFKAAPKLARILNDKDENLYLQLRVEL</sequence>
<dbReference type="Pfam" id="PF20131">
    <property type="entry name" value="MC3"/>
    <property type="match status" value="1"/>
</dbReference>
<dbReference type="InterPro" id="IPR045390">
    <property type="entry name" value="ABC-3C_MC3"/>
</dbReference>
<accession>A0ABU9JUF6</accession>
<feature type="transmembrane region" description="Helical" evidence="1">
    <location>
        <begin position="75"/>
        <end position="97"/>
    </location>
</feature>
<keyword evidence="3" id="KW-1185">Reference proteome</keyword>
<comment type="caution">
    <text evidence="2">The sequence shown here is derived from an EMBL/GenBank/DDBJ whole genome shotgun (WGS) entry which is preliminary data.</text>
</comment>
<dbReference type="RefSeq" id="WP_342019798.1">
    <property type="nucleotide sequence ID" value="NZ_JBBYAK010000001.1"/>
</dbReference>
<dbReference type="EMBL" id="JBBYAK010000001">
    <property type="protein sequence ID" value="MEL3956470.1"/>
    <property type="molecule type" value="Genomic_DNA"/>
</dbReference>
<gene>
    <name evidence="2" type="ORF">NST17_04495</name>
</gene>
<dbReference type="Proteomes" id="UP001459714">
    <property type="component" value="Unassembled WGS sequence"/>
</dbReference>